<dbReference type="PANTHER" id="PTHR35093">
    <property type="entry name" value="OUTER MEMBRANE PROTEIN NMB0088-RELATED"/>
    <property type="match status" value="1"/>
</dbReference>
<dbReference type="Proteomes" id="UP001209229">
    <property type="component" value="Unassembled WGS sequence"/>
</dbReference>
<evidence type="ECO:0000256" key="7">
    <source>
        <dbReference type="ARBA" id="ARBA00023237"/>
    </source>
</evidence>
<comment type="subcellular location">
    <subcellularLocation>
        <location evidence="1">Cell outer membrane</location>
        <topology evidence="1">Multi-pass membrane protein</topology>
    </subcellularLocation>
</comment>
<keyword evidence="4" id="KW-0812">Transmembrane</keyword>
<evidence type="ECO:0000256" key="8">
    <source>
        <dbReference type="SAM" id="SignalP"/>
    </source>
</evidence>
<name>A0AAE3M550_9BACT</name>
<organism evidence="9 10">
    <name type="scientific">Plebeiibacterium sediminum</name>
    <dbReference type="NCBI Taxonomy" id="2992112"/>
    <lineage>
        <taxon>Bacteria</taxon>
        <taxon>Pseudomonadati</taxon>
        <taxon>Bacteroidota</taxon>
        <taxon>Bacteroidia</taxon>
        <taxon>Marinilabiliales</taxon>
        <taxon>Marinilabiliaceae</taxon>
        <taxon>Plebeiibacterium</taxon>
    </lineage>
</organism>
<dbReference type="RefSeq" id="WP_301190818.1">
    <property type="nucleotide sequence ID" value="NZ_JAPDPJ010000026.1"/>
</dbReference>
<keyword evidence="5 8" id="KW-0732">Signal</keyword>
<feature type="chain" id="PRO_5041938944" evidence="8">
    <location>
        <begin position="22"/>
        <end position="511"/>
    </location>
</feature>
<comment type="similarity">
    <text evidence="2">Belongs to the OmpP1/FadL family.</text>
</comment>
<reference evidence="9" key="1">
    <citation type="submission" date="2022-10" db="EMBL/GenBank/DDBJ databases">
        <authorList>
            <person name="Yu W.X."/>
        </authorList>
    </citation>
    <scope>NUCLEOTIDE SEQUENCE</scope>
    <source>
        <strain evidence="9">AAT</strain>
    </source>
</reference>
<gene>
    <name evidence="9" type="ORF">OM075_12295</name>
</gene>
<comment type="caution">
    <text evidence="9">The sequence shown here is derived from an EMBL/GenBank/DDBJ whole genome shotgun (WGS) entry which is preliminary data.</text>
</comment>
<sequence length="511" mass="57171">MMKLKIKISALALLVSSALMSQTYQDVLRYSQPQYSGTARSVAMGGAFGSLGGDFSAIGINPAGIAAYRSSEFTFTPSLILNKTESNYNNPQAVSFTNISSEDNKTSFAINQIGYVGTYRPMRESSKGLISTHFGIGYNRNNNFNYRSMANARNVSNSMTDMFVINADLSDPDYLTGNTGLAYDAYLIDLEDPESGDLYYTNYLLGEDRVHQTKILEKKGYTGEFSFTFGANISNFLLAGGSINYSLLNYNENSTYFEEFSEDNAPVGADDPLFSRYTVSNTLDASGTGLNLKIGVILLPVKGLRVGLAYHSPTWYNIEETYTADINSIFFNFNREDKGYDGEYDYNFRTPDKLVASAAYIIGKNAILSFDYERINYAGAKYNSTVDDWTDITIINEQNEIIKDMFTSTNNFRAGIEYRINQQFSLRGGYALQGSPYKEDPKDNEVTSISAGFGYRFNNYFFDFAYKLSSYELNSYNYNWDPSYDANVGAPPIVKTDVKDSNIVFTFGLKF</sequence>
<evidence type="ECO:0000313" key="9">
    <source>
        <dbReference type="EMBL" id="MCW3787253.1"/>
    </source>
</evidence>
<keyword evidence="10" id="KW-1185">Reference proteome</keyword>
<evidence type="ECO:0000256" key="6">
    <source>
        <dbReference type="ARBA" id="ARBA00023136"/>
    </source>
</evidence>
<dbReference type="EMBL" id="JAPDPJ010000026">
    <property type="protein sequence ID" value="MCW3787253.1"/>
    <property type="molecule type" value="Genomic_DNA"/>
</dbReference>
<protein>
    <submittedName>
        <fullName evidence="9">Outer membrane protein transport protein</fullName>
    </submittedName>
</protein>
<dbReference type="PANTHER" id="PTHR35093:SF8">
    <property type="entry name" value="OUTER MEMBRANE PROTEIN NMB0088-RELATED"/>
    <property type="match status" value="1"/>
</dbReference>
<evidence type="ECO:0000256" key="1">
    <source>
        <dbReference type="ARBA" id="ARBA00004571"/>
    </source>
</evidence>
<dbReference type="InterPro" id="IPR005017">
    <property type="entry name" value="OMPP1/FadL/TodX"/>
</dbReference>
<evidence type="ECO:0000256" key="3">
    <source>
        <dbReference type="ARBA" id="ARBA00022452"/>
    </source>
</evidence>
<keyword evidence="7" id="KW-0998">Cell outer membrane</keyword>
<evidence type="ECO:0000256" key="2">
    <source>
        <dbReference type="ARBA" id="ARBA00008163"/>
    </source>
</evidence>
<dbReference type="Pfam" id="PF03349">
    <property type="entry name" value="Toluene_X"/>
    <property type="match status" value="1"/>
</dbReference>
<dbReference type="Gene3D" id="2.40.160.60">
    <property type="entry name" value="Outer membrane protein transport protein (OMPP1/FadL/TodX)"/>
    <property type="match status" value="1"/>
</dbReference>
<evidence type="ECO:0000313" key="10">
    <source>
        <dbReference type="Proteomes" id="UP001209229"/>
    </source>
</evidence>
<evidence type="ECO:0000256" key="4">
    <source>
        <dbReference type="ARBA" id="ARBA00022692"/>
    </source>
</evidence>
<evidence type="ECO:0000256" key="5">
    <source>
        <dbReference type="ARBA" id="ARBA00022729"/>
    </source>
</evidence>
<feature type="signal peptide" evidence="8">
    <location>
        <begin position="1"/>
        <end position="21"/>
    </location>
</feature>
<proteinExistence type="inferred from homology"/>
<dbReference type="GO" id="GO:0009279">
    <property type="term" value="C:cell outer membrane"/>
    <property type="evidence" value="ECO:0007669"/>
    <property type="project" value="UniProtKB-SubCell"/>
</dbReference>
<keyword evidence="6" id="KW-0472">Membrane</keyword>
<dbReference type="SUPFAM" id="SSF56935">
    <property type="entry name" value="Porins"/>
    <property type="match status" value="1"/>
</dbReference>
<dbReference type="GO" id="GO:0015483">
    <property type="term" value="F:long-chain fatty acid transporting porin activity"/>
    <property type="evidence" value="ECO:0007669"/>
    <property type="project" value="TreeGrafter"/>
</dbReference>
<accession>A0AAE3M550</accession>
<keyword evidence="3" id="KW-1134">Transmembrane beta strand</keyword>
<dbReference type="AlphaFoldDB" id="A0AAE3M550"/>